<reference evidence="2" key="2">
    <citation type="submission" date="2022-06" db="UniProtKB">
        <authorList>
            <consortium name="EnsemblMetazoa"/>
        </authorList>
    </citation>
    <scope>IDENTIFICATION</scope>
    <source>
        <strain evidence="2">DF5081</strain>
    </source>
</reference>
<keyword evidence="3" id="KW-1185">Reference proteome</keyword>
<dbReference type="AlphaFoldDB" id="A0A8R1EQC2"/>
<reference evidence="3" key="1">
    <citation type="submission" date="2010-08" db="EMBL/GenBank/DDBJ databases">
        <authorList>
            <consortium name="Caenorhabditis japonica Sequencing Consortium"/>
            <person name="Wilson R.K."/>
        </authorList>
    </citation>
    <scope>NUCLEOTIDE SEQUENCE [LARGE SCALE GENOMIC DNA]</scope>
    <source>
        <strain evidence="3">DF5081</strain>
    </source>
</reference>
<accession>A0A8R1EQC2</accession>
<evidence type="ECO:0000313" key="2">
    <source>
        <dbReference type="EnsemblMetazoa" id="CJA41308.1"/>
    </source>
</evidence>
<evidence type="ECO:0000313" key="3">
    <source>
        <dbReference type="Proteomes" id="UP000005237"/>
    </source>
</evidence>
<evidence type="ECO:0000256" key="1">
    <source>
        <dbReference type="SAM" id="MobiDB-lite"/>
    </source>
</evidence>
<dbReference type="Proteomes" id="UP000005237">
    <property type="component" value="Unassembled WGS sequence"/>
</dbReference>
<proteinExistence type="predicted"/>
<organism evidence="2 3">
    <name type="scientific">Caenorhabditis japonica</name>
    <dbReference type="NCBI Taxonomy" id="281687"/>
    <lineage>
        <taxon>Eukaryota</taxon>
        <taxon>Metazoa</taxon>
        <taxon>Ecdysozoa</taxon>
        <taxon>Nematoda</taxon>
        <taxon>Chromadorea</taxon>
        <taxon>Rhabditida</taxon>
        <taxon>Rhabditina</taxon>
        <taxon>Rhabditomorpha</taxon>
        <taxon>Rhabditoidea</taxon>
        <taxon>Rhabditidae</taxon>
        <taxon>Peloderinae</taxon>
        <taxon>Caenorhabditis</taxon>
    </lineage>
</organism>
<feature type="region of interest" description="Disordered" evidence="1">
    <location>
        <begin position="1"/>
        <end position="23"/>
    </location>
</feature>
<protein>
    <submittedName>
        <fullName evidence="2">Uncharacterized protein</fullName>
    </submittedName>
</protein>
<sequence length="23" mass="2702">KSDKKKKKEAEKKILATKDIKDE</sequence>
<dbReference type="EnsemblMetazoa" id="CJA41308.1">
    <property type="protein sequence ID" value="CJA41308.1"/>
    <property type="gene ID" value="WBGene00217156"/>
</dbReference>
<name>A0A8R1EQC2_CAEJA</name>